<evidence type="ECO:0000259" key="1">
    <source>
        <dbReference type="PROSITE" id="PS51782"/>
    </source>
</evidence>
<dbReference type="PROSITE" id="PS51782">
    <property type="entry name" value="LYSM"/>
    <property type="match status" value="4"/>
</dbReference>
<gene>
    <name evidence="2" type="ORF">SSCH_530004</name>
</gene>
<dbReference type="PANTHER" id="PTHR33734:SF22">
    <property type="entry name" value="MEMBRANE-BOUND LYTIC MUREIN TRANSGLYCOSYLASE D"/>
    <property type="match status" value="1"/>
</dbReference>
<evidence type="ECO:0000313" key="2">
    <source>
        <dbReference type="EMBL" id="CEO89616.1"/>
    </source>
</evidence>
<protein>
    <submittedName>
        <fullName evidence="2">Peptidoglycan-binding LysM</fullName>
    </submittedName>
</protein>
<name>A0A0B7MNR2_9FIRM</name>
<dbReference type="SUPFAM" id="SSF54106">
    <property type="entry name" value="LysM domain"/>
    <property type="match status" value="4"/>
</dbReference>
<dbReference type="SMART" id="SM00257">
    <property type="entry name" value="LysM"/>
    <property type="match status" value="4"/>
</dbReference>
<feature type="domain" description="LysM" evidence="1">
    <location>
        <begin position="182"/>
        <end position="226"/>
    </location>
</feature>
<dbReference type="Pfam" id="PF01476">
    <property type="entry name" value="LysM"/>
    <property type="match status" value="4"/>
</dbReference>
<feature type="domain" description="LysM" evidence="1">
    <location>
        <begin position="12"/>
        <end position="56"/>
    </location>
</feature>
<dbReference type="OrthoDB" id="529831at2"/>
<feature type="domain" description="LysM" evidence="1">
    <location>
        <begin position="71"/>
        <end position="115"/>
    </location>
</feature>
<dbReference type="PANTHER" id="PTHR33734">
    <property type="entry name" value="LYSM DOMAIN-CONTAINING GPI-ANCHORED PROTEIN 2"/>
    <property type="match status" value="1"/>
</dbReference>
<dbReference type="InterPro" id="IPR036779">
    <property type="entry name" value="LysM_dom_sf"/>
</dbReference>
<keyword evidence="3" id="KW-1185">Reference proteome</keyword>
<dbReference type="EMBL" id="CDRZ01000251">
    <property type="protein sequence ID" value="CEO89616.1"/>
    <property type="molecule type" value="Genomic_DNA"/>
</dbReference>
<dbReference type="Proteomes" id="UP000046155">
    <property type="component" value="Unassembled WGS sequence"/>
</dbReference>
<proteinExistence type="predicted"/>
<accession>A0A0B7MNR2</accession>
<dbReference type="InterPro" id="IPR018392">
    <property type="entry name" value="LysM"/>
</dbReference>
<dbReference type="RefSeq" id="WP_084711120.1">
    <property type="nucleotide sequence ID" value="NZ_CDRZ01000251.1"/>
</dbReference>
<organism evidence="2 3">
    <name type="scientific">Syntrophaceticus schinkii</name>
    <dbReference type="NCBI Taxonomy" id="499207"/>
    <lineage>
        <taxon>Bacteria</taxon>
        <taxon>Bacillati</taxon>
        <taxon>Bacillota</taxon>
        <taxon>Clostridia</taxon>
        <taxon>Thermoanaerobacterales</taxon>
        <taxon>Thermoanaerobacterales Family III. Incertae Sedis</taxon>
        <taxon>Syntrophaceticus</taxon>
    </lineage>
</organism>
<dbReference type="Gene3D" id="3.10.350.10">
    <property type="entry name" value="LysM domain"/>
    <property type="match status" value="4"/>
</dbReference>
<dbReference type="CDD" id="cd00118">
    <property type="entry name" value="LysM"/>
    <property type="match status" value="4"/>
</dbReference>
<sequence>MSIPILAPGLEPCTPLRRGDTFFSLSQRFNVPLDAILAANPGVDPNNLQIGQLVCIPGAPPTPPPGVCPGFFYVIQPGDTFFGLSQRFNVPLDAILAANPGVDPQQLQIGQTVCIPTAPPPVPECPGFIYTIKAGDTLYSLARQFGVTVKAIQDVNPGIDPRHLAIGQKICIPKRRCPEGTFVYVVKSGDTLSAIARRYKTTVQAIVKVNPGIDPDKLAIGQEICVPIVP</sequence>
<feature type="domain" description="LysM" evidence="1">
    <location>
        <begin position="128"/>
        <end position="172"/>
    </location>
</feature>
<reference evidence="3" key="1">
    <citation type="submission" date="2015-01" db="EMBL/GenBank/DDBJ databases">
        <authorList>
            <person name="Manzoor Shahid"/>
            <person name="Zubair Saima"/>
        </authorList>
    </citation>
    <scope>NUCLEOTIDE SEQUENCE [LARGE SCALE GENOMIC DNA]</scope>
    <source>
        <strain evidence="3">Sp3</strain>
    </source>
</reference>
<evidence type="ECO:0000313" key="3">
    <source>
        <dbReference type="Proteomes" id="UP000046155"/>
    </source>
</evidence>
<dbReference type="AlphaFoldDB" id="A0A0B7MNR2"/>